<name>A0A8C9JB24_PANTA</name>
<dbReference type="InterPro" id="IPR036388">
    <property type="entry name" value="WH-like_DNA-bd_sf"/>
</dbReference>
<dbReference type="Ensembl" id="ENSPTIT00000005623.1">
    <property type="protein sequence ID" value="ENSPTIP00000002031.1"/>
    <property type="gene ID" value="ENSPTIG00000005065.1"/>
</dbReference>
<dbReference type="PANTHER" id="PTHR46460:SF1">
    <property type="entry name" value="METHYLATED-DNA--PROTEIN-CYSTEINE METHYLTRANSFERASE"/>
    <property type="match status" value="1"/>
</dbReference>
<evidence type="ECO:0000256" key="4">
    <source>
        <dbReference type="ARBA" id="ARBA00004123"/>
    </source>
</evidence>
<dbReference type="GO" id="GO:0006307">
    <property type="term" value="P:DNA alkylation repair"/>
    <property type="evidence" value="ECO:0007669"/>
    <property type="project" value="Ensembl"/>
</dbReference>
<keyword evidence="13" id="KW-0862">Zinc</keyword>
<dbReference type="FunFam" id="3.30.160.70:FF:000001">
    <property type="entry name" value="Methylated-DNA--protein-cysteine methyltransferase"/>
    <property type="match status" value="1"/>
</dbReference>
<evidence type="ECO:0000256" key="10">
    <source>
        <dbReference type="ARBA" id="ARBA00022679"/>
    </source>
</evidence>
<dbReference type="PROSITE" id="PS00374">
    <property type="entry name" value="MGMT"/>
    <property type="match status" value="1"/>
</dbReference>
<dbReference type="InterPro" id="IPR014048">
    <property type="entry name" value="MethylDNA_cys_MeTrfase_DNA-bd"/>
</dbReference>
<dbReference type="NCBIfam" id="TIGR00589">
    <property type="entry name" value="ogt"/>
    <property type="match status" value="1"/>
</dbReference>
<dbReference type="GO" id="GO:0003908">
    <property type="term" value="F:methylated-DNA-[protein]-cysteine S-methyltransferase activity"/>
    <property type="evidence" value="ECO:0007669"/>
    <property type="project" value="UniProtKB-EC"/>
</dbReference>
<comment type="cofactor">
    <cofactor evidence="2">
        <name>Zn(2+)</name>
        <dbReference type="ChEBI" id="CHEBI:29105"/>
    </cofactor>
</comment>
<keyword evidence="11" id="KW-0479">Metal-binding</keyword>
<dbReference type="Pfam" id="PF01035">
    <property type="entry name" value="DNA_binding_1"/>
    <property type="match status" value="1"/>
</dbReference>
<comment type="function">
    <text evidence="3">Involved in the cellular defense against the biological effects of O6-methylguanine (O6-MeG) and O4-methylthymine (O4-MeT) in DNA. Repairs the methylated nucleobase in DNA by stoichiometrically transferring the methyl group to a cysteine residue in the enzyme. This is a suicide reaction: the enzyme is irreversibly inactivated.</text>
</comment>
<dbReference type="InterPro" id="IPR036631">
    <property type="entry name" value="MGMT_N_sf"/>
</dbReference>
<dbReference type="SUPFAM" id="SSF53155">
    <property type="entry name" value="Methylated DNA-protein cysteine methyltransferase domain"/>
    <property type="match status" value="1"/>
</dbReference>
<comment type="catalytic activity">
    <reaction evidence="19">
        <text>a 6-O-methyl-2'-deoxyguanosine in DNA + L-cysteinyl-[protein] = S-methyl-L-cysteinyl-[protein] + a 2'-deoxyguanosine in DNA</text>
        <dbReference type="Rhea" id="RHEA:24000"/>
        <dbReference type="Rhea" id="RHEA-COMP:10131"/>
        <dbReference type="Rhea" id="RHEA-COMP:10132"/>
        <dbReference type="Rhea" id="RHEA-COMP:11367"/>
        <dbReference type="Rhea" id="RHEA-COMP:11368"/>
        <dbReference type="ChEBI" id="CHEBI:29950"/>
        <dbReference type="ChEBI" id="CHEBI:82612"/>
        <dbReference type="ChEBI" id="CHEBI:85445"/>
        <dbReference type="ChEBI" id="CHEBI:85448"/>
        <dbReference type="EC" id="2.1.1.63"/>
    </reaction>
</comment>
<evidence type="ECO:0000256" key="1">
    <source>
        <dbReference type="ARBA" id="ARBA00001286"/>
    </source>
</evidence>
<dbReference type="FunFam" id="1.10.10.10:FF:000214">
    <property type="entry name" value="Methylated-DNA--protein-cysteine methyltransferase"/>
    <property type="match status" value="1"/>
</dbReference>
<dbReference type="Gene3D" id="1.10.10.10">
    <property type="entry name" value="Winged helix-like DNA-binding domain superfamily/Winged helix DNA-binding domain"/>
    <property type="match status" value="1"/>
</dbReference>
<keyword evidence="9" id="KW-0489">Methyltransferase</keyword>
<dbReference type="InterPro" id="IPR001497">
    <property type="entry name" value="MethylDNA_cys_MeTrfase_AS"/>
</dbReference>
<keyword evidence="12" id="KW-0227">DNA damage</keyword>
<protein>
    <recommendedName>
        <fullName evidence="7">Methylated-DNA--protein-cysteine methyltransferase</fullName>
        <ecNumber evidence="6">2.1.1.63</ecNumber>
    </recommendedName>
    <alternativeName>
        <fullName evidence="17">6-O-methylguanine-DNA methyltransferase</fullName>
    </alternativeName>
    <alternativeName>
        <fullName evidence="18">O-6-methylguanine-DNA-alkyltransferase</fullName>
    </alternativeName>
</protein>
<dbReference type="GO" id="GO:0005654">
    <property type="term" value="C:nucleoplasm"/>
    <property type="evidence" value="ECO:0007669"/>
    <property type="project" value="TreeGrafter"/>
</dbReference>
<dbReference type="GO" id="GO:0046872">
    <property type="term" value="F:metal ion binding"/>
    <property type="evidence" value="ECO:0007669"/>
    <property type="project" value="UniProtKB-KW"/>
</dbReference>
<keyword evidence="14" id="KW-0238">DNA-binding</keyword>
<evidence type="ECO:0000313" key="21">
    <source>
        <dbReference type="Ensembl" id="ENSPTIP00000002031.1"/>
    </source>
</evidence>
<dbReference type="PANTHER" id="PTHR46460">
    <property type="entry name" value="METHYLATED-DNA--PROTEIN-CYSTEINE METHYLTRANSFERASE"/>
    <property type="match status" value="1"/>
</dbReference>
<organism evidence="21 22">
    <name type="scientific">Panthera tigris altaica</name>
    <name type="common">Siberian tiger</name>
    <dbReference type="NCBI Taxonomy" id="74533"/>
    <lineage>
        <taxon>Eukaryota</taxon>
        <taxon>Metazoa</taxon>
        <taxon>Chordata</taxon>
        <taxon>Craniata</taxon>
        <taxon>Vertebrata</taxon>
        <taxon>Euteleostomi</taxon>
        <taxon>Mammalia</taxon>
        <taxon>Eutheria</taxon>
        <taxon>Laurasiatheria</taxon>
        <taxon>Carnivora</taxon>
        <taxon>Feliformia</taxon>
        <taxon>Felidae</taxon>
        <taxon>Pantherinae</taxon>
        <taxon>Panthera</taxon>
    </lineage>
</organism>
<comment type="catalytic activity">
    <reaction evidence="1">
        <text>a 4-O-methyl-thymidine in DNA + L-cysteinyl-[protein] = a thymidine in DNA + S-methyl-L-cysteinyl-[protein]</text>
        <dbReference type="Rhea" id="RHEA:53428"/>
        <dbReference type="Rhea" id="RHEA-COMP:10131"/>
        <dbReference type="Rhea" id="RHEA-COMP:10132"/>
        <dbReference type="Rhea" id="RHEA-COMP:13555"/>
        <dbReference type="Rhea" id="RHEA-COMP:13556"/>
        <dbReference type="ChEBI" id="CHEBI:29950"/>
        <dbReference type="ChEBI" id="CHEBI:82612"/>
        <dbReference type="ChEBI" id="CHEBI:137386"/>
        <dbReference type="ChEBI" id="CHEBI:137387"/>
        <dbReference type="EC" id="2.1.1.63"/>
    </reaction>
</comment>
<evidence type="ECO:0000256" key="8">
    <source>
        <dbReference type="ARBA" id="ARBA00022553"/>
    </source>
</evidence>
<evidence type="ECO:0000259" key="20">
    <source>
        <dbReference type="Pfam" id="PF01035"/>
    </source>
</evidence>
<evidence type="ECO:0000256" key="5">
    <source>
        <dbReference type="ARBA" id="ARBA00008711"/>
    </source>
</evidence>
<evidence type="ECO:0000256" key="6">
    <source>
        <dbReference type="ARBA" id="ARBA00011918"/>
    </source>
</evidence>
<keyword evidence="16" id="KW-0539">Nucleus</keyword>
<evidence type="ECO:0000256" key="17">
    <source>
        <dbReference type="ARBA" id="ARBA00030795"/>
    </source>
</evidence>
<evidence type="ECO:0000256" key="7">
    <source>
        <dbReference type="ARBA" id="ARBA00015377"/>
    </source>
</evidence>
<dbReference type="SUPFAM" id="SSF46767">
    <property type="entry name" value="Methylated DNA-protein cysteine methyltransferase, C-terminal domain"/>
    <property type="match status" value="1"/>
</dbReference>
<dbReference type="GeneTree" id="ENSGT00390000015799"/>
<evidence type="ECO:0000256" key="13">
    <source>
        <dbReference type="ARBA" id="ARBA00022833"/>
    </source>
</evidence>
<dbReference type="EC" id="2.1.1.63" evidence="6"/>
<keyword evidence="8" id="KW-0597">Phosphoprotein</keyword>
<dbReference type="InterPro" id="IPR036217">
    <property type="entry name" value="MethylDNA_cys_MeTrfase_DNAb"/>
</dbReference>
<keyword evidence="10" id="KW-0808">Transferase</keyword>
<comment type="similarity">
    <text evidence="5">Belongs to the MGMT family.</text>
</comment>
<dbReference type="GO" id="GO:0032259">
    <property type="term" value="P:methylation"/>
    <property type="evidence" value="ECO:0007669"/>
    <property type="project" value="UniProtKB-KW"/>
</dbReference>
<dbReference type="CDD" id="cd06445">
    <property type="entry name" value="ATase"/>
    <property type="match status" value="1"/>
</dbReference>
<feature type="domain" description="Methylated-DNA-[protein]-cysteine S-methyltransferase DNA binding" evidence="20">
    <location>
        <begin position="107"/>
        <end position="184"/>
    </location>
</feature>
<evidence type="ECO:0000256" key="14">
    <source>
        <dbReference type="ARBA" id="ARBA00023125"/>
    </source>
</evidence>
<proteinExistence type="inferred from homology"/>
<dbReference type="Proteomes" id="UP000675900">
    <property type="component" value="Unassembled WGS sequence"/>
</dbReference>
<evidence type="ECO:0000256" key="19">
    <source>
        <dbReference type="ARBA" id="ARBA00049348"/>
    </source>
</evidence>
<keyword evidence="15" id="KW-0234">DNA repair</keyword>
<evidence type="ECO:0000256" key="12">
    <source>
        <dbReference type="ARBA" id="ARBA00022763"/>
    </source>
</evidence>
<reference evidence="21" key="2">
    <citation type="submission" date="2025-09" db="UniProtKB">
        <authorList>
            <consortium name="Ensembl"/>
        </authorList>
    </citation>
    <scope>IDENTIFICATION</scope>
</reference>
<accession>A0A8C9JB24</accession>
<keyword evidence="22" id="KW-1185">Reference proteome</keyword>
<evidence type="ECO:0000313" key="22">
    <source>
        <dbReference type="Proteomes" id="UP000675900"/>
    </source>
</evidence>
<reference evidence="21" key="1">
    <citation type="submission" date="2025-08" db="UniProtKB">
        <authorList>
            <consortium name="Ensembl"/>
        </authorList>
    </citation>
    <scope>IDENTIFICATION</scope>
</reference>
<evidence type="ECO:0000256" key="18">
    <source>
        <dbReference type="ARBA" id="ARBA00031621"/>
    </source>
</evidence>
<sequence length="213" mass="23259">EYPNLLPGWLSFKVLSELVTGKTAGAELSGRLCQVSSCRLLSSYYRFCRAVEAPPLPELLGCPGEMTAPLKQCVAWLDAYFHEPAALKDLPLPAIHHPVFQRDSFTRQVLWKLLKVVRLGETVSYRQLAALAGRPRAARAVGGAMRTNPLPILIPCHRVVCSSGAVGNYSAGRATKEWLLAHEGRLVTVVKGLALDAERPLEPWATTPQAGPR</sequence>
<dbReference type="AlphaFoldDB" id="A0A8C9JB24"/>
<comment type="subcellular location">
    <subcellularLocation>
        <location evidence="4">Nucleus</location>
    </subcellularLocation>
</comment>
<evidence type="ECO:0000256" key="9">
    <source>
        <dbReference type="ARBA" id="ARBA00022603"/>
    </source>
</evidence>
<evidence type="ECO:0000256" key="2">
    <source>
        <dbReference type="ARBA" id="ARBA00001947"/>
    </source>
</evidence>
<evidence type="ECO:0000256" key="15">
    <source>
        <dbReference type="ARBA" id="ARBA00023204"/>
    </source>
</evidence>
<evidence type="ECO:0000256" key="16">
    <source>
        <dbReference type="ARBA" id="ARBA00023242"/>
    </source>
</evidence>
<evidence type="ECO:0000256" key="11">
    <source>
        <dbReference type="ARBA" id="ARBA00022723"/>
    </source>
</evidence>
<dbReference type="GO" id="GO:0003677">
    <property type="term" value="F:DNA binding"/>
    <property type="evidence" value="ECO:0007669"/>
    <property type="project" value="UniProtKB-KW"/>
</dbReference>
<dbReference type="Gene3D" id="3.30.160.70">
    <property type="entry name" value="Methylated DNA-protein cysteine methyltransferase domain"/>
    <property type="match status" value="1"/>
</dbReference>
<evidence type="ECO:0000256" key="3">
    <source>
        <dbReference type="ARBA" id="ARBA00003317"/>
    </source>
</evidence>